<comment type="pathway">
    <text evidence="2">Pyrimidine metabolism; UMP biosynthesis via de novo pathway.</text>
</comment>
<evidence type="ECO:0000256" key="3">
    <source>
        <dbReference type="ARBA" id="ARBA00022630"/>
    </source>
</evidence>
<dbReference type="Proteomes" id="UP000294914">
    <property type="component" value="Unassembled WGS sequence"/>
</dbReference>
<dbReference type="PIRSF" id="PIRSF000164">
    <property type="entry name" value="DHO_oxidase"/>
    <property type="match status" value="1"/>
</dbReference>
<dbReference type="GO" id="GO:0004152">
    <property type="term" value="F:dihydroorotate dehydrogenase activity"/>
    <property type="evidence" value="ECO:0007669"/>
    <property type="project" value="InterPro"/>
</dbReference>
<evidence type="ECO:0000256" key="5">
    <source>
        <dbReference type="ARBA" id="ARBA00022975"/>
    </source>
</evidence>
<dbReference type="InterPro" id="IPR013785">
    <property type="entry name" value="Aldolase_TIM"/>
</dbReference>
<accession>A0A4R8IRK4</accession>
<reference evidence="8 9" key="1">
    <citation type="submission" date="2019-03" db="EMBL/GenBank/DDBJ databases">
        <title>Genomic Encyclopedia of Type Strains, Phase IV (KMG-IV): sequencing the most valuable type-strain genomes for metagenomic binning, comparative biology and taxonomic classification.</title>
        <authorList>
            <person name="Goeker M."/>
        </authorList>
    </citation>
    <scope>NUCLEOTIDE SEQUENCE [LARGE SCALE GENOMIC DNA]</scope>
    <source>
        <strain evidence="8 9">DSM 16326</strain>
    </source>
</reference>
<dbReference type="Pfam" id="PF01180">
    <property type="entry name" value="DHO_dh"/>
    <property type="match status" value="1"/>
</dbReference>
<dbReference type="AlphaFoldDB" id="A0A4R8IRK4"/>
<dbReference type="SUPFAM" id="SSF51395">
    <property type="entry name" value="FMN-linked oxidoreductases"/>
    <property type="match status" value="1"/>
</dbReference>
<dbReference type="EMBL" id="SOQX01000001">
    <property type="protein sequence ID" value="TDY03661.1"/>
    <property type="molecule type" value="Genomic_DNA"/>
</dbReference>
<name>A0A4R8IRK4_9GAMM</name>
<keyword evidence="5" id="KW-0665">Pyrimidine biosynthesis</keyword>
<comment type="caution">
    <text evidence="8">The sequence shown here is derived from an EMBL/GenBank/DDBJ whole genome shotgun (WGS) entry which is preliminary data.</text>
</comment>
<evidence type="ECO:0000313" key="9">
    <source>
        <dbReference type="Proteomes" id="UP000294914"/>
    </source>
</evidence>
<keyword evidence="4" id="KW-0288">FMN</keyword>
<dbReference type="InterPro" id="IPR012135">
    <property type="entry name" value="Dihydroorotate_DH_1_2"/>
</dbReference>
<sequence>MVDMTTDYLGLQLANPLVPSSSPLTGDRDSALRLRDAGAAAIVMPSLFEEKIDQEEHQLDRFFHQQSIGFNEMESFHPVPDEYKTCQDEYLEQLQRLKRELDIPVIASLNGTTPGGWLEYGKQLQQAGADALELNVYYIAADNEESSGEVEQRYLDILSSLQEQVTIPINIKLSSQFSSPLHFVRSLEQHGAAGVSLFNRFYLPDIDPEELRIEPTLHLSTSYESLLRIHWLALLHGRVNLSLAATGGFHTARDGIKALLTGADVVHLCSVLLQQGPQYLGIILDEMRQWLEEYEYDSVQQIKGSMSYRNAPDPGAYQRVNYISVLDSYTSPRGVMR</sequence>
<dbReference type="PANTHER" id="PTHR48109">
    <property type="entry name" value="DIHYDROOROTATE DEHYDROGENASE (QUINONE), MITOCHONDRIAL-RELATED"/>
    <property type="match status" value="1"/>
</dbReference>
<dbReference type="InterPro" id="IPR050074">
    <property type="entry name" value="DHO_dehydrogenase"/>
</dbReference>
<comment type="cofactor">
    <cofactor evidence="1">
        <name>FMN</name>
        <dbReference type="ChEBI" id="CHEBI:58210"/>
    </cofactor>
</comment>
<dbReference type="GO" id="GO:0006207">
    <property type="term" value="P:'de novo' pyrimidine nucleobase biosynthetic process"/>
    <property type="evidence" value="ECO:0007669"/>
    <property type="project" value="TreeGrafter"/>
</dbReference>
<organism evidence="8 9">
    <name type="scientific">Thiohalophilus thiocyanatoxydans</name>
    <dbReference type="NCBI Taxonomy" id="381308"/>
    <lineage>
        <taxon>Bacteria</taxon>
        <taxon>Pseudomonadati</taxon>
        <taxon>Pseudomonadota</taxon>
        <taxon>Gammaproteobacteria</taxon>
        <taxon>Thiohalomonadales</taxon>
        <taxon>Thiohalophilaceae</taxon>
        <taxon>Thiohalophilus</taxon>
    </lineage>
</organism>
<protein>
    <submittedName>
        <fullName evidence="8">Dihydroorotate dehydrogenase (Fumarate)</fullName>
    </submittedName>
</protein>
<evidence type="ECO:0000313" key="8">
    <source>
        <dbReference type="EMBL" id="TDY03661.1"/>
    </source>
</evidence>
<keyword evidence="9" id="KW-1185">Reference proteome</keyword>
<dbReference type="GO" id="GO:0044205">
    <property type="term" value="P:'de novo' UMP biosynthetic process"/>
    <property type="evidence" value="ECO:0007669"/>
    <property type="project" value="UniProtKB-UniPathway"/>
</dbReference>
<evidence type="ECO:0000259" key="7">
    <source>
        <dbReference type="Pfam" id="PF01180"/>
    </source>
</evidence>
<dbReference type="UniPathway" id="UPA00070"/>
<proteinExistence type="predicted"/>
<dbReference type="CDD" id="cd04739">
    <property type="entry name" value="DHOD_like"/>
    <property type="match status" value="1"/>
</dbReference>
<dbReference type="NCBIfam" id="NF005741">
    <property type="entry name" value="PRK07565.1"/>
    <property type="match status" value="1"/>
</dbReference>
<evidence type="ECO:0000256" key="6">
    <source>
        <dbReference type="ARBA" id="ARBA00023002"/>
    </source>
</evidence>
<evidence type="ECO:0000256" key="2">
    <source>
        <dbReference type="ARBA" id="ARBA00004725"/>
    </source>
</evidence>
<dbReference type="PANTHER" id="PTHR48109:SF3">
    <property type="entry name" value="SLL0744 PROTEIN"/>
    <property type="match status" value="1"/>
</dbReference>
<evidence type="ECO:0000256" key="1">
    <source>
        <dbReference type="ARBA" id="ARBA00001917"/>
    </source>
</evidence>
<dbReference type="OrthoDB" id="9794954at2"/>
<keyword evidence="6" id="KW-0560">Oxidoreductase</keyword>
<keyword evidence="3" id="KW-0285">Flavoprotein</keyword>
<gene>
    <name evidence="8" type="ORF">EDC23_0030</name>
</gene>
<dbReference type="Gene3D" id="3.20.20.70">
    <property type="entry name" value="Aldolase class I"/>
    <property type="match status" value="1"/>
</dbReference>
<feature type="domain" description="Dihydroorotate dehydrogenase catalytic" evidence="7">
    <location>
        <begin position="5"/>
        <end position="290"/>
    </location>
</feature>
<dbReference type="InterPro" id="IPR005720">
    <property type="entry name" value="Dihydroorotate_DH_cat"/>
</dbReference>
<evidence type="ECO:0000256" key="4">
    <source>
        <dbReference type="ARBA" id="ARBA00022643"/>
    </source>
</evidence>
<dbReference type="RefSeq" id="WP_134080251.1">
    <property type="nucleotide sequence ID" value="NZ_SOQX01000001.1"/>
</dbReference>
<dbReference type="GO" id="GO:0005737">
    <property type="term" value="C:cytoplasm"/>
    <property type="evidence" value="ECO:0007669"/>
    <property type="project" value="InterPro"/>
</dbReference>